<evidence type="ECO:0000313" key="6">
    <source>
        <dbReference type="EMBL" id="CAB4722549.1"/>
    </source>
</evidence>
<dbReference type="Gene3D" id="3.30.450.40">
    <property type="match status" value="1"/>
</dbReference>
<dbReference type="InterPro" id="IPR036390">
    <property type="entry name" value="WH_DNA-bd_sf"/>
</dbReference>
<keyword evidence="4" id="KW-0804">Transcription</keyword>
<keyword evidence="2" id="KW-0805">Transcription regulation</keyword>
<gene>
    <name evidence="6" type="ORF">UFOPK2683_00737</name>
    <name evidence="7" type="ORF">UFOPK3897_00350</name>
</gene>
<proteinExistence type="inferred from homology"/>
<dbReference type="PANTHER" id="PTHR34824">
    <property type="entry name" value="HEAT-INDUCIBLE TRANSCRIPTION REPRESSOR HRCA"/>
    <property type="match status" value="1"/>
</dbReference>
<name>A0A6J7LS10_9ZZZZ</name>
<dbReference type="HAMAP" id="MF_00081">
    <property type="entry name" value="HrcA"/>
    <property type="match status" value="1"/>
</dbReference>
<dbReference type="PANTHER" id="PTHR34824:SF1">
    <property type="entry name" value="HEAT-INDUCIBLE TRANSCRIPTION REPRESSOR HRCA"/>
    <property type="match status" value="1"/>
</dbReference>
<evidence type="ECO:0000256" key="2">
    <source>
        <dbReference type="ARBA" id="ARBA00023015"/>
    </source>
</evidence>
<evidence type="ECO:0000313" key="7">
    <source>
        <dbReference type="EMBL" id="CAB4970172.1"/>
    </source>
</evidence>
<organism evidence="7">
    <name type="scientific">freshwater metagenome</name>
    <dbReference type="NCBI Taxonomy" id="449393"/>
    <lineage>
        <taxon>unclassified sequences</taxon>
        <taxon>metagenomes</taxon>
        <taxon>ecological metagenomes</taxon>
    </lineage>
</organism>
<dbReference type="GO" id="GO:0045892">
    <property type="term" value="P:negative regulation of DNA-templated transcription"/>
    <property type="evidence" value="ECO:0007669"/>
    <property type="project" value="TreeGrafter"/>
</dbReference>
<dbReference type="InterPro" id="IPR002571">
    <property type="entry name" value="HrcA"/>
</dbReference>
<keyword evidence="3" id="KW-0346">Stress response</keyword>
<protein>
    <submittedName>
        <fullName evidence="7">Unannotated protein</fullName>
    </submittedName>
</protein>
<dbReference type="EMBL" id="CAFBOF010000004">
    <property type="protein sequence ID" value="CAB4970172.1"/>
    <property type="molecule type" value="Genomic_DNA"/>
</dbReference>
<dbReference type="Pfam" id="PF01628">
    <property type="entry name" value="HrcA"/>
    <property type="match status" value="1"/>
</dbReference>
<dbReference type="SUPFAM" id="SSF46785">
    <property type="entry name" value="Winged helix' DNA-binding domain"/>
    <property type="match status" value="1"/>
</dbReference>
<evidence type="ECO:0000256" key="4">
    <source>
        <dbReference type="ARBA" id="ARBA00023163"/>
    </source>
</evidence>
<dbReference type="InterPro" id="IPR021153">
    <property type="entry name" value="HrcA_C"/>
</dbReference>
<dbReference type="EMBL" id="CAEZYK010000033">
    <property type="protein sequence ID" value="CAB4722549.1"/>
    <property type="molecule type" value="Genomic_DNA"/>
</dbReference>
<dbReference type="AlphaFoldDB" id="A0A6J7LS10"/>
<dbReference type="SUPFAM" id="SSF55781">
    <property type="entry name" value="GAF domain-like"/>
    <property type="match status" value="1"/>
</dbReference>
<dbReference type="GO" id="GO:0003677">
    <property type="term" value="F:DNA binding"/>
    <property type="evidence" value="ECO:0007669"/>
    <property type="project" value="InterPro"/>
</dbReference>
<dbReference type="Gene3D" id="1.10.10.10">
    <property type="entry name" value="Winged helix-like DNA-binding domain superfamily/Winged helix DNA-binding domain"/>
    <property type="match status" value="1"/>
</dbReference>
<evidence type="ECO:0000256" key="1">
    <source>
        <dbReference type="ARBA" id="ARBA00022491"/>
    </source>
</evidence>
<evidence type="ECO:0000256" key="3">
    <source>
        <dbReference type="ARBA" id="ARBA00023016"/>
    </source>
</evidence>
<evidence type="ECO:0000259" key="5">
    <source>
        <dbReference type="Pfam" id="PF01628"/>
    </source>
</evidence>
<accession>A0A6J7LS10</accession>
<reference evidence="7" key="1">
    <citation type="submission" date="2020-05" db="EMBL/GenBank/DDBJ databases">
        <authorList>
            <person name="Chiriac C."/>
            <person name="Salcher M."/>
            <person name="Ghai R."/>
            <person name="Kavagutti S V."/>
        </authorList>
    </citation>
    <scope>NUCLEOTIDE SEQUENCE</scope>
</reference>
<feature type="domain" description="Heat-inducible transcription repressor HrcA C-terminal" evidence="5">
    <location>
        <begin position="115"/>
        <end position="329"/>
    </location>
</feature>
<sequence>MSEGKTFDHEAPLDDRKAAILRAIVEEYVETAQPVGSAAIARTTGLGVSSATVRNEMTVLEREGYLAQPHTSAGRVPTDRGYRFFVDNFINQEKLPVSQRRAVSDFFASAHRALEDLLHETSGLLARVSRHAAVVVGSQPDAACVRSAQLVEIQPGVILTLVVLSNGAVEREVLESTEVFTSDQIASASTFFDTQMRSASWGSLPDPLLTGDPKVDCLLSTAHAKLVGASGQDASADLYVGGASNLAAEQGAFATSERASRLLEVLEHQVMVVSLVRELFSRGLSVSIGSENRLADLRDCSIVLAPYEIDGQTAGVVGVLGPTRMDYRHALAAVSVVSEQLGRHLS</sequence>
<dbReference type="InterPro" id="IPR036388">
    <property type="entry name" value="WH-like_DNA-bd_sf"/>
</dbReference>
<dbReference type="NCBIfam" id="TIGR00331">
    <property type="entry name" value="hrcA"/>
    <property type="match status" value="1"/>
</dbReference>
<keyword evidence="1" id="KW-0678">Repressor</keyword>
<dbReference type="PIRSF" id="PIRSF005485">
    <property type="entry name" value="HrcA"/>
    <property type="match status" value="1"/>
</dbReference>
<dbReference type="InterPro" id="IPR029016">
    <property type="entry name" value="GAF-like_dom_sf"/>
</dbReference>